<protein>
    <submittedName>
        <fullName evidence="1">(African queen) hypothetical protein</fullName>
    </submittedName>
</protein>
<proteinExistence type="predicted"/>
<evidence type="ECO:0000313" key="2">
    <source>
        <dbReference type="Proteomes" id="UP000789524"/>
    </source>
</evidence>
<comment type="caution">
    <text evidence="1">The sequence shown here is derived from an EMBL/GenBank/DDBJ whole genome shotgun (WGS) entry which is preliminary data.</text>
</comment>
<keyword evidence="2" id="KW-1185">Reference proteome</keyword>
<evidence type="ECO:0000313" key="1">
    <source>
        <dbReference type="EMBL" id="CAG9559070.1"/>
    </source>
</evidence>
<reference evidence="1" key="1">
    <citation type="submission" date="2021-09" db="EMBL/GenBank/DDBJ databases">
        <authorList>
            <person name="Martin H S."/>
        </authorList>
    </citation>
    <scope>NUCLEOTIDE SEQUENCE</scope>
</reference>
<name>A0A8J2QBN5_9NEOP</name>
<sequence>MLKPEFLEKNMENCKRIMKNPYFDIDVVIGKPWRIYYTWNLKIDEKCLDMVFKNASNSIVRRIWSDMSEYLETQPVWGAATLHVSMGSAKHEVLLFADPDGAGSFTAVPNVVRDANLNPMRKSVPLLKFQMKLLRGGKFLLVMDCHVGGASLASRSDTPPYRLEIAAEAAALDLGDGYPACVKEKNKDEQFFVK</sequence>
<dbReference type="AlphaFoldDB" id="A0A8J2QBN5"/>
<dbReference type="Proteomes" id="UP000789524">
    <property type="component" value="Unassembled WGS sequence"/>
</dbReference>
<gene>
    <name evidence="1" type="ORF">DCHRY22_LOCUS1006</name>
</gene>
<accession>A0A8J2QBN5</accession>
<dbReference type="OrthoDB" id="7467872at2759"/>
<dbReference type="EMBL" id="CAKASE010000043">
    <property type="protein sequence ID" value="CAG9559070.1"/>
    <property type="molecule type" value="Genomic_DNA"/>
</dbReference>
<organism evidence="1 2">
    <name type="scientific">Danaus chrysippus</name>
    <name type="common">African queen</name>
    <dbReference type="NCBI Taxonomy" id="151541"/>
    <lineage>
        <taxon>Eukaryota</taxon>
        <taxon>Metazoa</taxon>
        <taxon>Ecdysozoa</taxon>
        <taxon>Arthropoda</taxon>
        <taxon>Hexapoda</taxon>
        <taxon>Insecta</taxon>
        <taxon>Pterygota</taxon>
        <taxon>Neoptera</taxon>
        <taxon>Endopterygota</taxon>
        <taxon>Lepidoptera</taxon>
        <taxon>Glossata</taxon>
        <taxon>Ditrysia</taxon>
        <taxon>Papilionoidea</taxon>
        <taxon>Nymphalidae</taxon>
        <taxon>Danainae</taxon>
        <taxon>Danaini</taxon>
        <taxon>Danaina</taxon>
        <taxon>Danaus</taxon>
        <taxon>Anosia</taxon>
    </lineage>
</organism>